<comment type="caution">
    <text evidence="1">The sequence shown here is derived from an EMBL/GenBank/DDBJ whole genome shotgun (WGS) entry which is preliminary data.</text>
</comment>
<sequence>MFHVVLLPVVYSIKIKELKRLVLFVYIVEYLRILQIMKCK</sequence>
<accession>A0ABU1IPB2</accession>
<proteinExistence type="predicted"/>
<organism evidence="1 2">
    <name type="scientific">Desmospora profundinema</name>
    <dbReference type="NCBI Taxonomy" id="1571184"/>
    <lineage>
        <taxon>Bacteria</taxon>
        <taxon>Bacillati</taxon>
        <taxon>Bacillota</taxon>
        <taxon>Bacilli</taxon>
        <taxon>Bacillales</taxon>
        <taxon>Thermoactinomycetaceae</taxon>
        <taxon>Desmospora</taxon>
    </lineage>
</organism>
<evidence type="ECO:0000313" key="1">
    <source>
        <dbReference type="EMBL" id="MDR6226583.1"/>
    </source>
</evidence>
<keyword evidence="2" id="KW-1185">Reference proteome</keyword>
<dbReference type="EMBL" id="JAVDQG010000005">
    <property type="protein sequence ID" value="MDR6226583.1"/>
    <property type="molecule type" value="Genomic_DNA"/>
</dbReference>
<name>A0ABU1IPB2_9BACL</name>
<gene>
    <name evidence="1" type="ORF">JOE21_002590</name>
</gene>
<dbReference type="Proteomes" id="UP001185012">
    <property type="component" value="Unassembled WGS sequence"/>
</dbReference>
<reference evidence="1 2" key="1">
    <citation type="submission" date="2023-07" db="EMBL/GenBank/DDBJ databases">
        <title>Genomic Encyclopedia of Type Strains, Phase IV (KMG-IV): sequencing the most valuable type-strain genomes for metagenomic binning, comparative biology and taxonomic classification.</title>
        <authorList>
            <person name="Goeker M."/>
        </authorList>
    </citation>
    <scope>NUCLEOTIDE SEQUENCE [LARGE SCALE GENOMIC DNA]</scope>
    <source>
        <strain evidence="1 2">DSM 45903</strain>
    </source>
</reference>
<evidence type="ECO:0000313" key="2">
    <source>
        <dbReference type="Proteomes" id="UP001185012"/>
    </source>
</evidence>
<protein>
    <submittedName>
        <fullName evidence="1">Uncharacterized protein</fullName>
    </submittedName>
</protein>